<evidence type="ECO:0000313" key="3">
    <source>
        <dbReference type="Proteomes" id="UP000052232"/>
    </source>
</evidence>
<keyword evidence="3" id="KW-1185">Reference proteome</keyword>
<sequence length="222" mass="24503">MPVELIDTADLPDGGTLRLLRRGDDYSIRFRDTELMGNQVRQSEEALAVLTCERLTQSDSRILIGGLGMGFTLGAALKSLPTTAAVTVSELLPAIVEWAKGPLAHLFHDYLTDDRVCLTMGDVHDAIVKETVGYDAILLDVDNGPDGLIHIANERLYCNWGLRAAHAALRPKGILAIWSAYPDDDFVDRLERARFHVEEVDVPVVIDGEAATHIIWFATRNQ</sequence>
<name>A0A0J8ADT8_9SPHN</name>
<dbReference type="PATRIC" id="fig|1420583.3.peg.3762"/>
<dbReference type="STRING" id="1420583.V473_19790"/>
<dbReference type="Proteomes" id="UP000052232">
    <property type="component" value="Unassembled WGS sequence"/>
</dbReference>
<protein>
    <submittedName>
        <fullName evidence="2">Spermidine synthase</fullName>
    </submittedName>
</protein>
<dbReference type="Gene3D" id="3.40.50.150">
    <property type="entry name" value="Vaccinia Virus protein VP39"/>
    <property type="match status" value="1"/>
</dbReference>
<proteinExistence type="predicted"/>
<dbReference type="AlphaFoldDB" id="A0A0J8ADT8"/>
<dbReference type="EMBL" id="JACT01000005">
    <property type="protein sequence ID" value="KMS53220.1"/>
    <property type="molecule type" value="Genomic_DNA"/>
</dbReference>
<dbReference type="SUPFAM" id="SSF53335">
    <property type="entry name" value="S-adenosyl-L-methionine-dependent methyltransferases"/>
    <property type="match status" value="1"/>
</dbReference>
<dbReference type="PANTHER" id="PTHR43317">
    <property type="entry name" value="THERMOSPERMINE SYNTHASE ACAULIS5"/>
    <property type="match status" value="1"/>
</dbReference>
<comment type="caution">
    <text evidence="2">The sequence shown here is derived from an EMBL/GenBank/DDBJ whole genome shotgun (WGS) entry which is preliminary data.</text>
</comment>
<gene>
    <name evidence="2" type="ORF">V473_19790</name>
</gene>
<reference evidence="2 3" key="1">
    <citation type="journal article" date="2015" name="G3 (Bethesda)">
        <title>Insights into Ongoing Evolution of the Hexachlorocyclohexane Catabolic Pathway from Comparative Genomics of Ten Sphingomonadaceae Strains.</title>
        <authorList>
            <person name="Pearce S.L."/>
            <person name="Oakeshott J.G."/>
            <person name="Pandey G."/>
        </authorList>
    </citation>
    <scope>NUCLEOTIDE SEQUENCE [LARGE SCALE GENOMIC DNA]</scope>
    <source>
        <strain evidence="2 3">LL01</strain>
    </source>
</reference>
<organism evidence="2 3">
    <name type="scientific">Sphingobium cupriresistens LL01</name>
    <dbReference type="NCBI Taxonomy" id="1420583"/>
    <lineage>
        <taxon>Bacteria</taxon>
        <taxon>Pseudomonadati</taxon>
        <taxon>Pseudomonadota</taxon>
        <taxon>Alphaproteobacteria</taxon>
        <taxon>Sphingomonadales</taxon>
        <taxon>Sphingomonadaceae</taxon>
        <taxon>Sphingobium</taxon>
    </lineage>
</organism>
<keyword evidence="1" id="KW-0620">Polyamine biosynthesis</keyword>
<evidence type="ECO:0000313" key="2">
    <source>
        <dbReference type="EMBL" id="KMS53220.1"/>
    </source>
</evidence>
<dbReference type="GO" id="GO:0006596">
    <property type="term" value="P:polyamine biosynthetic process"/>
    <property type="evidence" value="ECO:0007669"/>
    <property type="project" value="UniProtKB-KW"/>
</dbReference>
<evidence type="ECO:0000256" key="1">
    <source>
        <dbReference type="ARBA" id="ARBA00023115"/>
    </source>
</evidence>
<dbReference type="InterPro" id="IPR029063">
    <property type="entry name" value="SAM-dependent_MTases_sf"/>
</dbReference>
<accession>A0A0J8ADT8</accession>
<dbReference type="PANTHER" id="PTHR43317:SF3">
    <property type="entry name" value="BLR2883 PROTEIN"/>
    <property type="match status" value="1"/>
</dbReference>